<evidence type="ECO:0000256" key="7">
    <source>
        <dbReference type="ARBA" id="ARBA00023141"/>
    </source>
</evidence>
<dbReference type="GO" id="GO:0009094">
    <property type="term" value="P:L-phenylalanine biosynthetic process"/>
    <property type="evidence" value="ECO:0007669"/>
    <property type="project" value="UniProtKB-KW"/>
</dbReference>
<comment type="catalytic activity">
    <reaction evidence="10">
        <text>L-arogenate + H(+) = L-phenylalanine + CO2 + H2O</text>
        <dbReference type="Rhea" id="RHEA:12536"/>
        <dbReference type="ChEBI" id="CHEBI:15377"/>
        <dbReference type="ChEBI" id="CHEBI:15378"/>
        <dbReference type="ChEBI" id="CHEBI:16526"/>
        <dbReference type="ChEBI" id="CHEBI:58095"/>
        <dbReference type="ChEBI" id="CHEBI:58180"/>
        <dbReference type="EC" id="4.2.1.91"/>
    </reaction>
    <physiologicalReaction direction="left-to-right" evidence="10">
        <dbReference type="Rhea" id="RHEA:12537"/>
    </physiologicalReaction>
</comment>
<sequence length="379" mass="42141">MVGHPPPYLHRHCPPSDAVPSLTLNLQPKRYRNLGIRASIQGHEEKKMNDLADKLHSVQLRTSPDDVVSRDPLSLPRPLSSNQLSASVSDGSRLRVAYQGVRGAYSESAAQKAYPNCEAVPCEQFDTAFEAVEKWLVDRAVLPIENSLGGSIHRNYDLLLRHSLHIVGEVKYAVRHCLMANHGVKREDLKRVLSHPQALAQCENTLTKWGLVREAVDDTAGAAMYVALNKLQDAGAVASSAAAEIYGLDILAEDIQDDSDNVTRFLMLAREPIIPGTDRPFKTSIVFSLEEGPGILFKALAVFALRQINLTKIESRPLRNQPLRASDDSYNPKYFDYLFYVDFEASMAEQSAQNALRHLKEFATFLRVLGSYPVDTSTM</sequence>
<dbReference type="NCBIfam" id="NF008865">
    <property type="entry name" value="PRK11898.1"/>
    <property type="match status" value="1"/>
</dbReference>
<evidence type="ECO:0000259" key="14">
    <source>
        <dbReference type="PROSITE" id="PS51171"/>
    </source>
</evidence>
<evidence type="ECO:0000256" key="12">
    <source>
        <dbReference type="RuleBase" id="RU363004"/>
    </source>
</evidence>
<comment type="caution">
    <text evidence="16">The sequence shown here is derived from an EMBL/GenBank/DDBJ whole genome shotgun (WGS) entry which is preliminary data.</text>
</comment>
<evidence type="ECO:0000256" key="6">
    <source>
        <dbReference type="ARBA" id="ARBA00022946"/>
    </source>
</evidence>
<dbReference type="PROSITE" id="PS00858">
    <property type="entry name" value="PREPHENATE_DEHYDR_2"/>
    <property type="match status" value="1"/>
</dbReference>
<dbReference type="EC" id="4.2.1.91" evidence="12"/>
<evidence type="ECO:0000256" key="1">
    <source>
        <dbReference type="ARBA" id="ARBA00004470"/>
    </source>
</evidence>
<dbReference type="SUPFAM" id="SSF53850">
    <property type="entry name" value="Periplasmic binding protein-like II"/>
    <property type="match status" value="1"/>
</dbReference>
<gene>
    <name evidence="16" type="ORF">VNO78_05622</name>
</gene>
<evidence type="ECO:0000256" key="11">
    <source>
        <dbReference type="ARBA" id="ARBA00052579"/>
    </source>
</evidence>
<evidence type="ECO:0000256" key="4">
    <source>
        <dbReference type="ARBA" id="ARBA00022605"/>
    </source>
</evidence>
<dbReference type="FunFam" id="3.40.190.10:FF:000028">
    <property type="entry name" value="Arogenate dehydratase"/>
    <property type="match status" value="1"/>
</dbReference>
<evidence type="ECO:0000256" key="2">
    <source>
        <dbReference type="ARBA" id="ARBA00004929"/>
    </source>
</evidence>
<comment type="catalytic activity">
    <reaction evidence="11">
        <text>prephenate + H(+) = 3-phenylpyruvate + CO2 + H2O</text>
        <dbReference type="Rhea" id="RHEA:21648"/>
        <dbReference type="ChEBI" id="CHEBI:15377"/>
        <dbReference type="ChEBI" id="CHEBI:15378"/>
        <dbReference type="ChEBI" id="CHEBI:16526"/>
        <dbReference type="ChEBI" id="CHEBI:18005"/>
        <dbReference type="ChEBI" id="CHEBI:29934"/>
        <dbReference type="EC" id="4.2.1.51"/>
    </reaction>
    <physiologicalReaction direction="left-to-right" evidence="11">
        <dbReference type="Rhea" id="RHEA:21649"/>
    </physiologicalReaction>
</comment>
<keyword evidence="4 12" id="KW-0028">Amino-acid biosynthesis</keyword>
<dbReference type="InterPro" id="IPR001086">
    <property type="entry name" value="Preph_deHydtase"/>
</dbReference>
<name>A0AAN9T109_PSOTE</name>
<comment type="function">
    <text evidence="12">Converts the prephenate produced from the shikimate-chorismate pathway into phenylalanine.</text>
</comment>
<evidence type="ECO:0000313" key="17">
    <source>
        <dbReference type="Proteomes" id="UP001386955"/>
    </source>
</evidence>
<dbReference type="FunFam" id="3.40.190.10:FF:000031">
    <property type="entry name" value="Arogenate dehydratase"/>
    <property type="match status" value="1"/>
</dbReference>
<keyword evidence="9 12" id="KW-0456">Lyase</keyword>
<dbReference type="PANTHER" id="PTHR21022:SF42">
    <property type="entry name" value="AROGENATE DEHYDRATASE_PREPHENATE DEHYDRATASE 2, CHLOROPLASTIC"/>
    <property type="match status" value="1"/>
</dbReference>
<organism evidence="16 17">
    <name type="scientific">Psophocarpus tetragonolobus</name>
    <name type="common">Winged bean</name>
    <name type="synonym">Dolichos tetragonolobus</name>
    <dbReference type="NCBI Taxonomy" id="3891"/>
    <lineage>
        <taxon>Eukaryota</taxon>
        <taxon>Viridiplantae</taxon>
        <taxon>Streptophyta</taxon>
        <taxon>Embryophyta</taxon>
        <taxon>Tracheophyta</taxon>
        <taxon>Spermatophyta</taxon>
        <taxon>Magnoliopsida</taxon>
        <taxon>eudicotyledons</taxon>
        <taxon>Gunneridae</taxon>
        <taxon>Pentapetalae</taxon>
        <taxon>rosids</taxon>
        <taxon>fabids</taxon>
        <taxon>Fabales</taxon>
        <taxon>Fabaceae</taxon>
        <taxon>Papilionoideae</taxon>
        <taxon>50 kb inversion clade</taxon>
        <taxon>NPAAA clade</taxon>
        <taxon>indigoferoid/millettioid clade</taxon>
        <taxon>Phaseoleae</taxon>
        <taxon>Psophocarpus</taxon>
    </lineage>
</organism>
<evidence type="ECO:0000256" key="3">
    <source>
        <dbReference type="ARBA" id="ARBA00022528"/>
    </source>
</evidence>
<accession>A0AAN9T109</accession>
<evidence type="ECO:0000256" key="5">
    <source>
        <dbReference type="ARBA" id="ARBA00022640"/>
    </source>
</evidence>
<evidence type="ECO:0000256" key="9">
    <source>
        <dbReference type="ARBA" id="ARBA00023239"/>
    </source>
</evidence>
<dbReference type="Pfam" id="PF00800">
    <property type="entry name" value="PDT"/>
    <property type="match status" value="1"/>
</dbReference>
<evidence type="ECO:0000256" key="8">
    <source>
        <dbReference type="ARBA" id="ARBA00023222"/>
    </source>
</evidence>
<evidence type="ECO:0000313" key="16">
    <source>
        <dbReference type="EMBL" id="KAK7404667.1"/>
    </source>
</evidence>
<keyword evidence="3 12" id="KW-0150">Chloroplast</keyword>
<feature type="region of interest" description="Disordered" evidence="13">
    <location>
        <begin position="62"/>
        <end position="86"/>
    </location>
</feature>
<dbReference type="Proteomes" id="UP001386955">
    <property type="component" value="Unassembled WGS sequence"/>
</dbReference>
<dbReference type="SUPFAM" id="SSF55021">
    <property type="entry name" value="ACT-like"/>
    <property type="match status" value="1"/>
</dbReference>
<reference evidence="16 17" key="1">
    <citation type="submission" date="2024-01" db="EMBL/GenBank/DDBJ databases">
        <title>The genomes of 5 underutilized Papilionoideae crops provide insights into root nodulation and disease resistanc.</title>
        <authorList>
            <person name="Jiang F."/>
        </authorList>
    </citation>
    <scope>NUCLEOTIDE SEQUENCE [LARGE SCALE GENOMIC DNA]</scope>
    <source>
        <strain evidence="16">DUOXIRENSHENG_FW03</strain>
        <tissue evidence="16">Leaves</tissue>
    </source>
</reference>
<dbReference type="PANTHER" id="PTHR21022">
    <property type="entry name" value="PREPHENATE DEHYDRATASE P PROTEIN"/>
    <property type="match status" value="1"/>
</dbReference>
<keyword evidence="6 12" id="KW-0809">Transit peptide</keyword>
<dbReference type="CDD" id="cd04905">
    <property type="entry name" value="ACT_CM-PDT"/>
    <property type="match status" value="1"/>
</dbReference>
<keyword evidence="5 12" id="KW-0934">Plastid</keyword>
<dbReference type="InterPro" id="IPR018528">
    <property type="entry name" value="Preph_deHydtase_CS"/>
</dbReference>
<dbReference type="PROSITE" id="PS00857">
    <property type="entry name" value="PREPHENATE_DEHYDR_1"/>
    <property type="match status" value="1"/>
</dbReference>
<evidence type="ECO:0000259" key="15">
    <source>
        <dbReference type="PROSITE" id="PS51671"/>
    </source>
</evidence>
<keyword evidence="7 12" id="KW-0057">Aromatic amino acid biosynthesis</keyword>
<comment type="subcellular location">
    <subcellularLocation>
        <location evidence="1 12">Plastid</location>
        <location evidence="1 12">Chloroplast stroma</location>
    </subcellularLocation>
</comment>
<dbReference type="AlphaFoldDB" id="A0AAN9T109"/>
<dbReference type="EMBL" id="JAYMYS010000002">
    <property type="protein sequence ID" value="KAK7404667.1"/>
    <property type="molecule type" value="Genomic_DNA"/>
</dbReference>
<dbReference type="GO" id="GO:0004664">
    <property type="term" value="F:prephenate dehydratase activity"/>
    <property type="evidence" value="ECO:0007669"/>
    <property type="project" value="UniProtKB-EC"/>
</dbReference>
<evidence type="ECO:0000256" key="13">
    <source>
        <dbReference type="SAM" id="MobiDB-lite"/>
    </source>
</evidence>
<keyword evidence="17" id="KW-1185">Reference proteome</keyword>
<dbReference type="InterPro" id="IPR002912">
    <property type="entry name" value="ACT_dom"/>
</dbReference>
<keyword evidence="8 12" id="KW-0584">Phenylalanine biosynthesis</keyword>
<dbReference type="PROSITE" id="PS51671">
    <property type="entry name" value="ACT"/>
    <property type="match status" value="1"/>
</dbReference>
<dbReference type="CDD" id="cd13631">
    <property type="entry name" value="PBP2_Ct-PDT_like"/>
    <property type="match status" value="1"/>
</dbReference>
<protein>
    <recommendedName>
        <fullName evidence="12">Arogenate dehydratase</fullName>
        <ecNumber evidence="12">4.2.1.91</ecNumber>
    </recommendedName>
</protein>
<dbReference type="GO" id="GO:0047769">
    <property type="term" value="F:arogenate dehydratase activity"/>
    <property type="evidence" value="ECO:0007669"/>
    <property type="project" value="UniProtKB-UniRule"/>
</dbReference>
<feature type="domain" description="ACT" evidence="15">
    <location>
        <begin position="284"/>
        <end position="373"/>
    </location>
</feature>
<evidence type="ECO:0000256" key="10">
    <source>
        <dbReference type="ARBA" id="ARBA00050723"/>
    </source>
</evidence>
<dbReference type="InterPro" id="IPR045865">
    <property type="entry name" value="ACT-like_dom_sf"/>
</dbReference>
<comment type="pathway">
    <text evidence="2 12">Amino-acid biosynthesis; L-phenylalanine biosynthesis; L-phenylalanine from L-arogenate: step 1/1.</text>
</comment>
<dbReference type="Gene3D" id="3.40.190.10">
    <property type="entry name" value="Periplasmic binding protein-like II"/>
    <property type="match status" value="2"/>
</dbReference>
<proteinExistence type="predicted"/>
<dbReference type="Gene3D" id="3.30.70.260">
    <property type="match status" value="1"/>
</dbReference>
<dbReference type="FunFam" id="3.30.70.260:FF:000028">
    <property type="entry name" value="Arogenate dehydratase"/>
    <property type="match status" value="1"/>
</dbReference>
<dbReference type="PROSITE" id="PS51171">
    <property type="entry name" value="PREPHENATE_DEHYDR_3"/>
    <property type="match status" value="1"/>
</dbReference>
<feature type="domain" description="Prephenate dehydratase" evidence="14">
    <location>
        <begin position="95"/>
        <end position="270"/>
    </location>
</feature>
<dbReference type="GO" id="GO:0009570">
    <property type="term" value="C:chloroplast stroma"/>
    <property type="evidence" value="ECO:0007669"/>
    <property type="project" value="UniProtKB-SubCell"/>
</dbReference>